<proteinExistence type="predicted"/>
<keyword evidence="2" id="KW-1185">Reference proteome</keyword>
<dbReference type="Gene3D" id="3.10.450.50">
    <property type="match status" value="1"/>
</dbReference>
<evidence type="ECO:0000313" key="1">
    <source>
        <dbReference type="EMBL" id="KJZ06872.1"/>
    </source>
</evidence>
<dbReference type="AlphaFoldDB" id="A0A0F4QJM6"/>
<evidence type="ECO:0000313" key="2">
    <source>
        <dbReference type="Proteomes" id="UP000033452"/>
    </source>
</evidence>
<reference evidence="1 2" key="1">
    <citation type="journal article" date="2015" name="BMC Genomics">
        <title>Genome mining reveals unlocked bioactive potential of marine Gram-negative bacteria.</title>
        <authorList>
            <person name="Machado H."/>
            <person name="Sonnenschein E.C."/>
            <person name="Melchiorsen J."/>
            <person name="Gram L."/>
        </authorList>
    </citation>
    <scope>NUCLEOTIDE SEQUENCE [LARGE SCALE GENOMIC DNA]</scope>
    <source>
        <strain evidence="1 2">S2471</strain>
    </source>
</reference>
<organism evidence="1 2">
    <name type="scientific">Pseudoalteromonas rubra</name>
    <dbReference type="NCBI Taxonomy" id="43658"/>
    <lineage>
        <taxon>Bacteria</taxon>
        <taxon>Pseudomonadati</taxon>
        <taxon>Pseudomonadota</taxon>
        <taxon>Gammaproteobacteria</taxon>
        <taxon>Alteromonadales</taxon>
        <taxon>Pseudoalteromonadaceae</taxon>
        <taxon>Pseudoalteromonas</taxon>
    </lineage>
</organism>
<sequence>MTSAFLGLLSLGAQAKADCTTDCQLSKVNQYFDALDTVSYKGSTAADIDALINLMHDEVKYEHIEYQANFDKPAWRRAFLRNLESGRYDSATSREIRVLRTIPGKSHIAVEYAYGVNQADGSWQQQEPMLAVFGFKDGKISLIRELW</sequence>
<dbReference type="PATRIC" id="fig|43658.5.peg.3741"/>
<accession>A0A0F4QJM6</accession>
<dbReference type="Proteomes" id="UP000033452">
    <property type="component" value="Unassembled WGS sequence"/>
</dbReference>
<dbReference type="SUPFAM" id="SSF54427">
    <property type="entry name" value="NTF2-like"/>
    <property type="match status" value="1"/>
</dbReference>
<dbReference type="InterPro" id="IPR032710">
    <property type="entry name" value="NTF2-like_dom_sf"/>
</dbReference>
<evidence type="ECO:0008006" key="3">
    <source>
        <dbReference type="Google" id="ProtNLM"/>
    </source>
</evidence>
<dbReference type="EMBL" id="JXYA01000043">
    <property type="protein sequence ID" value="KJZ06872.1"/>
    <property type="molecule type" value="Genomic_DNA"/>
</dbReference>
<comment type="caution">
    <text evidence="1">The sequence shown here is derived from an EMBL/GenBank/DDBJ whole genome shotgun (WGS) entry which is preliminary data.</text>
</comment>
<protein>
    <recommendedName>
        <fullName evidence="3">Nuclear transport factor 2 family protein</fullName>
    </recommendedName>
</protein>
<name>A0A0F4QJM6_9GAMM</name>
<gene>
    <name evidence="1" type="ORF">TW77_17710</name>
</gene>